<evidence type="ECO:0000313" key="2">
    <source>
        <dbReference type="EMBL" id="RUS88175.1"/>
    </source>
</evidence>
<name>A0A433U2Z4_ELYCH</name>
<comment type="caution">
    <text evidence="2">The sequence shown here is derived from an EMBL/GenBank/DDBJ whole genome shotgun (WGS) entry which is preliminary data.</text>
</comment>
<feature type="compositionally biased region" description="Basic and acidic residues" evidence="1">
    <location>
        <begin position="9"/>
        <end position="37"/>
    </location>
</feature>
<gene>
    <name evidence="2" type="ORF">EGW08_004072</name>
</gene>
<dbReference type="AlphaFoldDB" id="A0A433U2Z4"/>
<dbReference type="Proteomes" id="UP000271974">
    <property type="component" value="Unassembled WGS sequence"/>
</dbReference>
<dbReference type="EMBL" id="RQTK01000091">
    <property type="protein sequence ID" value="RUS88175.1"/>
    <property type="molecule type" value="Genomic_DNA"/>
</dbReference>
<evidence type="ECO:0000256" key="1">
    <source>
        <dbReference type="SAM" id="MobiDB-lite"/>
    </source>
</evidence>
<evidence type="ECO:0000313" key="3">
    <source>
        <dbReference type="Proteomes" id="UP000271974"/>
    </source>
</evidence>
<organism evidence="2 3">
    <name type="scientific">Elysia chlorotica</name>
    <name type="common">Eastern emerald elysia</name>
    <name type="synonym">Sea slug</name>
    <dbReference type="NCBI Taxonomy" id="188477"/>
    <lineage>
        <taxon>Eukaryota</taxon>
        <taxon>Metazoa</taxon>
        <taxon>Spiralia</taxon>
        <taxon>Lophotrochozoa</taxon>
        <taxon>Mollusca</taxon>
        <taxon>Gastropoda</taxon>
        <taxon>Heterobranchia</taxon>
        <taxon>Euthyneura</taxon>
        <taxon>Panpulmonata</taxon>
        <taxon>Sacoglossa</taxon>
        <taxon>Placobranchoidea</taxon>
        <taxon>Plakobranchidae</taxon>
        <taxon>Elysia</taxon>
    </lineage>
</organism>
<accession>A0A433U2Z4</accession>
<keyword evidence="3" id="KW-1185">Reference proteome</keyword>
<dbReference type="OrthoDB" id="10064872at2759"/>
<reference evidence="2 3" key="1">
    <citation type="submission" date="2019-01" db="EMBL/GenBank/DDBJ databases">
        <title>A draft genome assembly of the solar-powered sea slug Elysia chlorotica.</title>
        <authorList>
            <person name="Cai H."/>
            <person name="Li Q."/>
            <person name="Fang X."/>
            <person name="Li J."/>
            <person name="Curtis N.E."/>
            <person name="Altenburger A."/>
            <person name="Shibata T."/>
            <person name="Feng M."/>
            <person name="Maeda T."/>
            <person name="Schwartz J.A."/>
            <person name="Shigenobu S."/>
            <person name="Lundholm N."/>
            <person name="Nishiyama T."/>
            <person name="Yang H."/>
            <person name="Hasebe M."/>
            <person name="Li S."/>
            <person name="Pierce S.K."/>
            <person name="Wang J."/>
        </authorList>
    </citation>
    <scope>NUCLEOTIDE SEQUENCE [LARGE SCALE GENOMIC DNA]</scope>
    <source>
        <strain evidence="2">EC2010</strain>
        <tissue evidence="2">Whole organism of an adult</tissue>
    </source>
</reference>
<feature type="region of interest" description="Disordered" evidence="1">
    <location>
        <begin position="1"/>
        <end position="37"/>
    </location>
</feature>
<proteinExistence type="predicted"/>
<protein>
    <submittedName>
        <fullName evidence="2">Uncharacterized protein</fullName>
    </submittedName>
</protein>
<sequence length="256" mass="28720">MKNMKIKLAHQERKAAATNKELDRLKKENKKLQGENKELKDANDYLLSVQEEWNEGAEESDGKLKSMFDTRMRKATYHAVLAQCPVAQVGNLIKTVVNDLSEKRVENVPSKSSVARMTHELSVLLSIQTVECLMNSSVATISWDATTELGHHINKIHIRSNLDVMHTISIERLPGGRAEDYCNHTVRAINEMCSAYAEYSGMMYEIVRGQVLSKILSSLTDRAAVNHATSRLLNLHLGLKLIELNCNLHVLDGIAN</sequence>